<evidence type="ECO:0000313" key="8">
    <source>
        <dbReference type="EMBL" id="HJG88098.1"/>
    </source>
</evidence>
<reference evidence="8" key="1">
    <citation type="journal article" date="2021" name="PeerJ">
        <title>Extensive microbial diversity within the chicken gut microbiome revealed by metagenomics and culture.</title>
        <authorList>
            <person name="Gilroy R."/>
            <person name="Ravi A."/>
            <person name="Getino M."/>
            <person name="Pursley I."/>
            <person name="Horton D.L."/>
            <person name="Alikhan N.F."/>
            <person name="Baker D."/>
            <person name="Gharbi K."/>
            <person name="Hall N."/>
            <person name="Watson M."/>
            <person name="Adriaenssens E.M."/>
            <person name="Foster-Nyarko E."/>
            <person name="Jarju S."/>
            <person name="Secka A."/>
            <person name="Antonio M."/>
            <person name="Oren A."/>
            <person name="Chaudhuri R.R."/>
            <person name="La Ragione R."/>
            <person name="Hildebrand F."/>
            <person name="Pallen M.J."/>
        </authorList>
    </citation>
    <scope>NUCLEOTIDE SEQUENCE</scope>
    <source>
        <strain evidence="8">CHK121-7720</strain>
    </source>
</reference>
<proteinExistence type="inferred from homology"/>
<comment type="subunit">
    <text evidence="7">Part of the 50S ribosomal subunit; part of the 5S rRNA/L5/L18/L25 subcomplex. Contacts the 5S and 23S rRNAs.</text>
</comment>
<evidence type="ECO:0000256" key="7">
    <source>
        <dbReference type="HAMAP-Rule" id="MF_01337"/>
    </source>
</evidence>
<keyword evidence="4 7" id="KW-0689">Ribosomal protein</keyword>
<dbReference type="FunFam" id="3.30.420.100:FF:000003">
    <property type="entry name" value="50S ribosomal protein L18"/>
    <property type="match status" value="1"/>
</dbReference>
<dbReference type="InterPro" id="IPR057268">
    <property type="entry name" value="Ribosomal_L18"/>
</dbReference>
<evidence type="ECO:0000256" key="4">
    <source>
        <dbReference type="ARBA" id="ARBA00022980"/>
    </source>
</evidence>
<dbReference type="Proteomes" id="UP000757103">
    <property type="component" value="Unassembled WGS sequence"/>
</dbReference>
<sequence length="113" mass="12436">MTTKIERRLKIKTRIRGKVSGTAERPRMTVFRSNKQIYVQLVDDLTGKTLAAASSRGMEAAPKKEQAAKVGEAIAKKAQEAGITTVVFDRNGYLYHGRVKELADAARNGGLKF</sequence>
<dbReference type="GO" id="GO:0008097">
    <property type="term" value="F:5S rRNA binding"/>
    <property type="evidence" value="ECO:0007669"/>
    <property type="project" value="TreeGrafter"/>
</dbReference>
<dbReference type="PANTHER" id="PTHR12899:SF3">
    <property type="entry name" value="LARGE RIBOSOMAL SUBUNIT PROTEIN UL18M"/>
    <property type="match status" value="1"/>
</dbReference>
<organism evidence="8 9">
    <name type="scientific">Barnesiella viscericola</name>
    <dbReference type="NCBI Taxonomy" id="397865"/>
    <lineage>
        <taxon>Bacteria</taxon>
        <taxon>Pseudomonadati</taxon>
        <taxon>Bacteroidota</taxon>
        <taxon>Bacteroidia</taxon>
        <taxon>Bacteroidales</taxon>
        <taxon>Barnesiellaceae</taxon>
        <taxon>Barnesiella</taxon>
    </lineage>
</organism>
<evidence type="ECO:0000256" key="2">
    <source>
        <dbReference type="ARBA" id="ARBA00022730"/>
    </source>
</evidence>
<keyword evidence="5 7" id="KW-0687">Ribonucleoprotein</keyword>
<dbReference type="Gene3D" id="3.30.420.100">
    <property type="match status" value="1"/>
</dbReference>
<dbReference type="NCBIfam" id="TIGR00060">
    <property type="entry name" value="L18_bact"/>
    <property type="match status" value="1"/>
</dbReference>
<protein>
    <recommendedName>
        <fullName evidence="6 7">Large ribosomal subunit protein uL18</fullName>
    </recommendedName>
</protein>
<dbReference type="SUPFAM" id="SSF53137">
    <property type="entry name" value="Translational machinery components"/>
    <property type="match status" value="1"/>
</dbReference>
<dbReference type="RefSeq" id="WP_025278750.1">
    <property type="nucleotide sequence ID" value="NZ_CAKMIC010000017.1"/>
</dbReference>
<evidence type="ECO:0000256" key="5">
    <source>
        <dbReference type="ARBA" id="ARBA00023274"/>
    </source>
</evidence>
<evidence type="ECO:0000313" key="9">
    <source>
        <dbReference type="Proteomes" id="UP000757103"/>
    </source>
</evidence>
<dbReference type="HAMAP" id="MF_01337_B">
    <property type="entry name" value="Ribosomal_uL18_B"/>
    <property type="match status" value="1"/>
</dbReference>
<dbReference type="PANTHER" id="PTHR12899">
    <property type="entry name" value="39S RIBOSOMAL PROTEIN L18, MITOCHONDRIAL"/>
    <property type="match status" value="1"/>
</dbReference>
<dbReference type="InterPro" id="IPR004389">
    <property type="entry name" value="Ribosomal_uL18_bac-type"/>
</dbReference>
<dbReference type="GO" id="GO:0022625">
    <property type="term" value="C:cytosolic large ribosomal subunit"/>
    <property type="evidence" value="ECO:0007669"/>
    <property type="project" value="TreeGrafter"/>
</dbReference>
<dbReference type="Pfam" id="PF00861">
    <property type="entry name" value="Ribosomal_L18p"/>
    <property type="match status" value="1"/>
</dbReference>
<dbReference type="EMBL" id="DYUD01000009">
    <property type="protein sequence ID" value="HJG88098.1"/>
    <property type="molecule type" value="Genomic_DNA"/>
</dbReference>
<gene>
    <name evidence="7 8" type="primary">rplR</name>
    <name evidence="8" type="ORF">K8U91_01285</name>
</gene>
<dbReference type="AlphaFoldDB" id="A0A921MNX4"/>
<keyword evidence="3 7" id="KW-0694">RNA-binding</keyword>
<evidence type="ECO:0000256" key="3">
    <source>
        <dbReference type="ARBA" id="ARBA00022884"/>
    </source>
</evidence>
<keyword evidence="2 7" id="KW-0699">rRNA-binding</keyword>
<name>A0A921MNX4_9BACT</name>
<dbReference type="CDD" id="cd00432">
    <property type="entry name" value="Ribosomal_L18_L5e"/>
    <property type="match status" value="1"/>
</dbReference>
<comment type="similarity">
    <text evidence="1 7">Belongs to the universal ribosomal protein uL18 family.</text>
</comment>
<evidence type="ECO:0000256" key="1">
    <source>
        <dbReference type="ARBA" id="ARBA00007116"/>
    </source>
</evidence>
<accession>A0A921MNX4</accession>
<dbReference type="GO" id="GO:0003735">
    <property type="term" value="F:structural constituent of ribosome"/>
    <property type="evidence" value="ECO:0007669"/>
    <property type="project" value="InterPro"/>
</dbReference>
<dbReference type="GO" id="GO:0006412">
    <property type="term" value="P:translation"/>
    <property type="evidence" value="ECO:0007669"/>
    <property type="project" value="UniProtKB-UniRule"/>
</dbReference>
<reference evidence="8" key="2">
    <citation type="submission" date="2021-09" db="EMBL/GenBank/DDBJ databases">
        <authorList>
            <person name="Gilroy R."/>
        </authorList>
    </citation>
    <scope>NUCLEOTIDE SEQUENCE</scope>
    <source>
        <strain evidence="8">CHK121-7720</strain>
    </source>
</reference>
<dbReference type="GeneID" id="90529413"/>
<comment type="function">
    <text evidence="7">This is one of the proteins that bind and probably mediate the attachment of the 5S RNA into the large ribosomal subunit, where it forms part of the central protuberance.</text>
</comment>
<dbReference type="InterPro" id="IPR005484">
    <property type="entry name" value="Ribosomal_uL18_bac/plant/anim"/>
</dbReference>
<comment type="caution">
    <text evidence="8">The sequence shown here is derived from an EMBL/GenBank/DDBJ whole genome shotgun (WGS) entry which is preliminary data.</text>
</comment>
<evidence type="ECO:0000256" key="6">
    <source>
        <dbReference type="ARBA" id="ARBA00035197"/>
    </source>
</evidence>